<dbReference type="Proteomes" id="UP000042997">
    <property type="component" value="Unassembled WGS sequence"/>
</dbReference>
<evidence type="ECO:0000256" key="1">
    <source>
        <dbReference type="SAM" id="MobiDB-lite"/>
    </source>
</evidence>
<reference evidence="2 3" key="1">
    <citation type="journal article" date="2014" name="Genome Announc.">
        <title>Draft Genome Sequence of Propane- and Butane-Oxidizing Actinobacterium Rhodococcus ruber IEGM 231.</title>
        <authorList>
            <person name="Ivshina I.B."/>
            <person name="Kuyukina M.S."/>
            <person name="Krivoruchko A.V."/>
            <person name="Barbe V."/>
            <person name="Fischer C."/>
        </authorList>
    </citation>
    <scope>NUCLEOTIDE SEQUENCE [LARGE SCALE GENOMIC DNA]</scope>
</reference>
<accession>A0A098BL50</accession>
<evidence type="ECO:0000313" key="2">
    <source>
        <dbReference type="EMBL" id="CDZ88441.1"/>
    </source>
</evidence>
<sequence>MPGIGAAGHQQRRQGEGGVRVGGRGGVRSLHRDPGGCVLGAVDGAAGMFEGRAAAGAGLRGQGLLDGPDADADAPVAPADEVEGEIDHDGRVGCDGLHLVAGGAFEGAEQLGAAQLAEQVRDPVDVPSAAALIDSQHEHSSRMEP</sequence>
<dbReference type="AlphaFoldDB" id="A0A098BL50"/>
<organism evidence="2 3">
    <name type="scientific">Rhodococcus ruber</name>
    <dbReference type="NCBI Taxonomy" id="1830"/>
    <lineage>
        <taxon>Bacteria</taxon>
        <taxon>Bacillati</taxon>
        <taxon>Actinomycetota</taxon>
        <taxon>Actinomycetes</taxon>
        <taxon>Mycobacteriales</taxon>
        <taxon>Nocardiaceae</taxon>
        <taxon>Rhodococcus</taxon>
    </lineage>
</organism>
<proteinExistence type="predicted"/>
<feature type="compositionally biased region" description="Gly residues" evidence="1">
    <location>
        <begin position="16"/>
        <end position="26"/>
    </location>
</feature>
<gene>
    <name evidence="2" type="ORF">RHRU231_410041</name>
</gene>
<feature type="region of interest" description="Disordered" evidence="1">
    <location>
        <begin position="1"/>
        <end position="28"/>
    </location>
</feature>
<protein>
    <submittedName>
        <fullName evidence="2">Uncharacterized protein</fullName>
    </submittedName>
</protein>
<evidence type="ECO:0000313" key="3">
    <source>
        <dbReference type="Proteomes" id="UP000042997"/>
    </source>
</evidence>
<name>A0A098BL50_9NOCA</name>
<dbReference type="EMBL" id="CCSD01000052">
    <property type="protein sequence ID" value="CDZ88441.1"/>
    <property type="molecule type" value="Genomic_DNA"/>
</dbReference>